<feature type="compositionally biased region" description="Basic and acidic residues" evidence="2">
    <location>
        <begin position="98"/>
        <end position="108"/>
    </location>
</feature>
<keyword evidence="1" id="KW-0227">DNA damage</keyword>
<dbReference type="PANTHER" id="PTHR10492:SF57">
    <property type="entry name" value="ATP-DEPENDENT DNA HELICASE"/>
    <property type="match status" value="1"/>
</dbReference>
<dbReference type="Pfam" id="PF14214">
    <property type="entry name" value="Helitron_like_N"/>
    <property type="match status" value="1"/>
</dbReference>
<feature type="compositionally biased region" description="Basic and acidic residues" evidence="2">
    <location>
        <begin position="26"/>
        <end position="62"/>
    </location>
</feature>
<proteinExistence type="inferred from homology"/>
<dbReference type="InterPro" id="IPR027417">
    <property type="entry name" value="P-loop_NTPase"/>
</dbReference>
<dbReference type="SUPFAM" id="SSF52540">
    <property type="entry name" value="P-loop containing nucleoside triphosphate hydrolases"/>
    <property type="match status" value="2"/>
</dbReference>
<dbReference type="Proteomes" id="UP000663856">
    <property type="component" value="Unassembled WGS sequence"/>
</dbReference>
<comment type="cofactor">
    <cofactor evidence="1">
        <name>Mg(2+)</name>
        <dbReference type="ChEBI" id="CHEBI:18420"/>
    </cofactor>
</comment>
<dbReference type="InterPro" id="IPR010285">
    <property type="entry name" value="DNA_helicase_pif1-like_DEAD"/>
</dbReference>
<evidence type="ECO:0000259" key="4">
    <source>
        <dbReference type="Pfam" id="PF14214"/>
    </source>
</evidence>
<reference evidence="6" key="1">
    <citation type="submission" date="2021-02" db="EMBL/GenBank/DDBJ databases">
        <authorList>
            <person name="Nowell W R."/>
        </authorList>
    </citation>
    <scope>NUCLEOTIDE SEQUENCE</scope>
</reference>
<evidence type="ECO:0000313" key="6">
    <source>
        <dbReference type="EMBL" id="CAF2151425.1"/>
    </source>
</evidence>
<feature type="region of interest" description="Disordered" evidence="2">
    <location>
        <begin position="24"/>
        <end position="139"/>
    </location>
</feature>
<feature type="domain" description="DNA helicase Pif1-like 2B" evidence="5">
    <location>
        <begin position="1382"/>
        <end position="1426"/>
    </location>
</feature>
<comment type="catalytic activity">
    <reaction evidence="1">
        <text>ATP + H2O = ADP + phosphate + H(+)</text>
        <dbReference type="Rhea" id="RHEA:13065"/>
        <dbReference type="ChEBI" id="CHEBI:15377"/>
        <dbReference type="ChEBI" id="CHEBI:15378"/>
        <dbReference type="ChEBI" id="CHEBI:30616"/>
        <dbReference type="ChEBI" id="CHEBI:43474"/>
        <dbReference type="ChEBI" id="CHEBI:456216"/>
        <dbReference type="EC" id="5.6.2.3"/>
    </reaction>
</comment>
<keyword evidence="1" id="KW-0378">Hydrolase</keyword>
<dbReference type="GO" id="GO:0006281">
    <property type="term" value="P:DNA repair"/>
    <property type="evidence" value="ECO:0007669"/>
    <property type="project" value="UniProtKB-KW"/>
</dbReference>
<dbReference type="GO" id="GO:0000723">
    <property type="term" value="P:telomere maintenance"/>
    <property type="evidence" value="ECO:0007669"/>
    <property type="project" value="InterPro"/>
</dbReference>
<sequence>MPVKKRASLGRSTSAARRMAVIRAAESLERGQDRREEDRARHAASRAAEDSEDRRTRLDGQRARQAASRAAEGSEDTRTRLDGQRARQAASRAAEGSEDTRTRLDGQRARQAASRAAENPIQRRTRSEDQRRRQAASRAAQWTFMEGEAFRYGPANNYDSHPQLYIGQMSDVCSYCNALKWHAETRGMCCSGGKVKLPELQPPPEPLKSLMSGTTPESKHFLDNIRKYNSCFQMTSFGMSEKMSDSGFMPTFRVQGQVYHRVGSLLPPSNEEHKFLQIYFMGDDRKEVQQRCKNMPGVRQDIVEKLQRMVHEHHIYVDLFKTALQRMPTDQYKVLIRADMKPAGEHARRFNEPVTNEVAVVIAGNDFEKRDIVLEKKNGQLQRVSETHRSYDALQYPLIFWKGEDGYHFLIEQTDPTTGMAVTGKKVSAMSFYAYRIMVRTGAVNHILQCRQLFHQYVVDMYAKIESERLSFLRYNQKKLRVDEYIHLKDAIANDGRADNLGQLVILPATFTGSPRHMHEYTQDAMTYVRNHGRPDLFITFTCNPKWREIQEELMEGQAPSDRHDLLARVFRQKLIKLVNIITKSHVFGPTRCWMYSIEWQKRGLPHAHILIWLKNKIKADQIDSVISAELPDPERDPRLFEIIIKTMIHGPCGSINPNCPCMENKKCTKRYPKQLLHDTETGDDGYPSYRRRSSEDGGIKAKIKMRINNSIQEIEIDNKWVVPYCPLLSRIFQAHINVEYCNSVKSIKYICKYVNKGSDQAVFGLGRDGTSVDEISNYQLGRYISSNEAVWRILDFPIHERYPTVVHLAVHLENGQRIYFTEDNVHEKVNEPPRTTLTAFFLLCQKDDLAKTLLYCDVPKYYTWNASEKVFKPRVQGTAVLGHPDIREGDALGRVYTVHPNNFECFFLRLLLHVVRGPTSFEALRTVNGQICATFREACQLQGLLEDDQQWDATMSEAAAAQSPARLRNLFALILAVCGPSNPKQLWESYKESLTEDILRNARRQNPGMNLDYTPDMFNQALIIIENKVLEMGGKELEKLELPTPQRNSGDRLNSAMLRETSYDVKELDAYITANEPLLVPDQRAAYNAILNQIEKKAGGIIFLDAPGGTGKTFVINLLLAKIRHQSKIAIAVASSGIAATLLQGGRTAHSTLKLPLKFLENQTHVCSITKGTSEAKVLQECELIVWDECTMAHRYALEALNHTLQDLRNNGKNMGGVVVLIAGDFRQTLPVIPKGTMADELKACLKSSYLWRHVVPFKLSTNMRVHLQGDVSAGRFAEQLLAIGKGEILADPVSGLINISDNFCNIVESVEELKNKVFPNIQTHYKDHKWLCERAILAPKNVNVNAINLQIQQQLPGEAISYKSIDTVKDIDMVVQYPTEFLNSLEPSGMPPHNLRLKIGSSIMLLRNLDAPRLCNGTRLCVKTLMPHVIEATIMTGCAKGEDVFIPKIPLLPSDIPFEFTRLQFPVRLAFAMSINKAQGQSLKVAGVNLETSCFSHGQLYVACSRVGTGKNLYVFAPDGKTKNVVYKTALQ</sequence>
<evidence type="ECO:0000259" key="5">
    <source>
        <dbReference type="Pfam" id="PF21530"/>
    </source>
</evidence>
<comment type="caution">
    <text evidence="6">The sequence shown here is derived from an EMBL/GenBank/DDBJ whole genome shotgun (WGS) entry which is preliminary data.</text>
</comment>
<dbReference type="EMBL" id="CAJNRF010013737">
    <property type="protein sequence ID" value="CAF2151425.1"/>
    <property type="molecule type" value="Genomic_DNA"/>
</dbReference>
<keyword evidence="1" id="KW-0234">DNA repair</keyword>
<dbReference type="PANTHER" id="PTHR10492">
    <property type="match status" value="1"/>
</dbReference>
<feature type="compositionally biased region" description="Basic and acidic residues" evidence="2">
    <location>
        <begin position="75"/>
        <end position="85"/>
    </location>
</feature>
<comment type="similarity">
    <text evidence="1">Belongs to the helicase family.</text>
</comment>
<keyword evidence="1" id="KW-0547">Nucleotide-binding</keyword>
<evidence type="ECO:0000256" key="1">
    <source>
        <dbReference type="RuleBase" id="RU363044"/>
    </source>
</evidence>
<evidence type="ECO:0000313" key="7">
    <source>
        <dbReference type="Proteomes" id="UP000663856"/>
    </source>
</evidence>
<dbReference type="InterPro" id="IPR049163">
    <property type="entry name" value="Pif1-like_2B_dom"/>
</dbReference>
<feature type="domain" description="Helitron helicase-like" evidence="4">
    <location>
        <begin position="432"/>
        <end position="612"/>
    </location>
</feature>
<dbReference type="Pfam" id="PF05970">
    <property type="entry name" value="PIF1"/>
    <property type="match status" value="1"/>
</dbReference>
<name>A0A816XSC2_9BILA</name>
<dbReference type="Pfam" id="PF21530">
    <property type="entry name" value="Pif1_2B_dom"/>
    <property type="match status" value="1"/>
</dbReference>
<dbReference type="GO" id="GO:0043139">
    <property type="term" value="F:5'-3' DNA helicase activity"/>
    <property type="evidence" value="ECO:0007669"/>
    <property type="project" value="UniProtKB-EC"/>
</dbReference>
<feature type="domain" description="DNA helicase Pif1-like DEAD-box helicase" evidence="3">
    <location>
        <begin position="1080"/>
        <end position="1290"/>
    </location>
</feature>
<evidence type="ECO:0000256" key="2">
    <source>
        <dbReference type="SAM" id="MobiDB-lite"/>
    </source>
</evidence>
<keyword evidence="1" id="KW-0067">ATP-binding</keyword>
<dbReference type="GO" id="GO:0016787">
    <property type="term" value="F:hydrolase activity"/>
    <property type="evidence" value="ECO:0007669"/>
    <property type="project" value="UniProtKB-KW"/>
</dbReference>
<protein>
    <recommendedName>
        <fullName evidence="1">ATP-dependent DNA helicase</fullName>
        <ecNumber evidence="1">5.6.2.3</ecNumber>
    </recommendedName>
</protein>
<organism evidence="6 7">
    <name type="scientific">Rotaria magnacalcarata</name>
    <dbReference type="NCBI Taxonomy" id="392030"/>
    <lineage>
        <taxon>Eukaryota</taxon>
        <taxon>Metazoa</taxon>
        <taxon>Spiralia</taxon>
        <taxon>Gnathifera</taxon>
        <taxon>Rotifera</taxon>
        <taxon>Eurotatoria</taxon>
        <taxon>Bdelloidea</taxon>
        <taxon>Philodinida</taxon>
        <taxon>Philodinidae</taxon>
        <taxon>Rotaria</taxon>
    </lineage>
</organism>
<evidence type="ECO:0000259" key="3">
    <source>
        <dbReference type="Pfam" id="PF05970"/>
    </source>
</evidence>
<gene>
    <name evidence="6" type="ORF">WKI299_LOCUS30374</name>
</gene>
<dbReference type="Gene3D" id="3.40.50.300">
    <property type="entry name" value="P-loop containing nucleotide triphosphate hydrolases"/>
    <property type="match status" value="1"/>
</dbReference>
<dbReference type="GO" id="GO:0005524">
    <property type="term" value="F:ATP binding"/>
    <property type="evidence" value="ECO:0007669"/>
    <property type="project" value="UniProtKB-KW"/>
</dbReference>
<dbReference type="InterPro" id="IPR025476">
    <property type="entry name" value="Helitron_helicase-like"/>
</dbReference>
<keyword evidence="1" id="KW-0347">Helicase</keyword>
<dbReference type="EC" id="5.6.2.3" evidence="1"/>
<keyword evidence="1" id="KW-0233">DNA recombination</keyword>
<accession>A0A816XSC2</accession>
<dbReference type="GO" id="GO:0006310">
    <property type="term" value="P:DNA recombination"/>
    <property type="evidence" value="ECO:0007669"/>
    <property type="project" value="UniProtKB-KW"/>
</dbReference>